<dbReference type="GO" id="GO:0003677">
    <property type="term" value="F:DNA binding"/>
    <property type="evidence" value="ECO:0007669"/>
    <property type="project" value="UniProtKB-KW"/>
</dbReference>
<reference evidence="9 10" key="1">
    <citation type="submission" date="2019-08" db="EMBL/GenBank/DDBJ databases">
        <title>Bradymonadales sp. TMQ2.</title>
        <authorList>
            <person name="Liang Q."/>
        </authorList>
    </citation>
    <scope>NUCLEOTIDE SEQUENCE [LARGE SCALE GENOMIC DNA]</scope>
    <source>
        <strain evidence="9 10">TMQ2</strain>
    </source>
</reference>
<dbReference type="GO" id="GO:0016987">
    <property type="term" value="F:sigma factor activity"/>
    <property type="evidence" value="ECO:0007669"/>
    <property type="project" value="UniProtKB-KW"/>
</dbReference>
<evidence type="ECO:0000256" key="4">
    <source>
        <dbReference type="ARBA" id="ARBA00023125"/>
    </source>
</evidence>
<evidence type="ECO:0000256" key="6">
    <source>
        <dbReference type="RuleBase" id="RU000716"/>
    </source>
</evidence>
<comment type="caution">
    <text evidence="9">The sequence shown here is derived from an EMBL/GenBank/DDBJ whole genome shotgun (WGS) entry which is preliminary data.</text>
</comment>
<evidence type="ECO:0000313" key="9">
    <source>
        <dbReference type="EMBL" id="TXD33809.1"/>
    </source>
</evidence>
<accession>A0A5C6X999</accession>
<evidence type="ECO:0000256" key="1">
    <source>
        <dbReference type="ARBA" id="ARBA00010641"/>
    </source>
</evidence>
<keyword evidence="4 6" id="KW-0238">DNA-binding</keyword>
<evidence type="ECO:0000313" key="10">
    <source>
        <dbReference type="Proteomes" id="UP000321046"/>
    </source>
</evidence>
<proteinExistence type="inferred from homology"/>
<dbReference type="Proteomes" id="UP000321046">
    <property type="component" value="Unassembled WGS sequence"/>
</dbReference>
<dbReference type="InterPro" id="IPR007627">
    <property type="entry name" value="RNA_pol_sigma70_r2"/>
</dbReference>
<gene>
    <name evidence="9" type="ORF">FRC96_15170</name>
</gene>
<evidence type="ECO:0000259" key="8">
    <source>
        <dbReference type="Pfam" id="PF08281"/>
    </source>
</evidence>
<dbReference type="PANTHER" id="PTHR43133">
    <property type="entry name" value="RNA POLYMERASE ECF-TYPE SIGMA FACTO"/>
    <property type="match status" value="1"/>
</dbReference>
<dbReference type="Gene3D" id="1.10.1740.10">
    <property type="match status" value="1"/>
</dbReference>
<feature type="domain" description="RNA polymerase sigma factor 70 region 4 type 2" evidence="8">
    <location>
        <begin position="115"/>
        <end position="167"/>
    </location>
</feature>
<sequence length="190" mass="21506">MTTASSDTSNASNPSHTALESTLLAHREQLLAFVRSRGLDASSAEDLLQDSLIKAMGSFEQLEDEEKLIAWFYQILRNGIIDRQRRVQTRRKYAERYGQEQEWVETPEERANVCQCFRKLIPTLKDEYQEVIEAVELGEAETEALAAELGITTNNLNVRRHRARKQLKGRLEETCGACAASGCLDCTCEH</sequence>
<dbReference type="AlphaFoldDB" id="A0A5C6X999"/>
<evidence type="ECO:0000256" key="3">
    <source>
        <dbReference type="ARBA" id="ARBA00023082"/>
    </source>
</evidence>
<dbReference type="SUPFAM" id="SSF88659">
    <property type="entry name" value="Sigma3 and sigma4 domains of RNA polymerase sigma factors"/>
    <property type="match status" value="1"/>
</dbReference>
<dbReference type="InterPro" id="IPR013325">
    <property type="entry name" value="RNA_pol_sigma_r2"/>
</dbReference>
<dbReference type="RefSeq" id="WP_146975636.1">
    <property type="nucleotide sequence ID" value="NZ_VOSL01000059.1"/>
</dbReference>
<dbReference type="PANTHER" id="PTHR43133:SF51">
    <property type="entry name" value="RNA POLYMERASE SIGMA FACTOR"/>
    <property type="match status" value="1"/>
</dbReference>
<dbReference type="OrthoDB" id="9803470at2"/>
<organism evidence="9 10">
    <name type="scientific">Lujinxingia vulgaris</name>
    <dbReference type="NCBI Taxonomy" id="2600176"/>
    <lineage>
        <taxon>Bacteria</taxon>
        <taxon>Deltaproteobacteria</taxon>
        <taxon>Bradymonadales</taxon>
        <taxon>Lujinxingiaceae</taxon>
        <taxon>Lujinxingia</taxon>
    </lineage>
</organism>
<keyword evidence="3 6" id="KW-0731">Sigma factor</keyword>
<protein>
    <recommendedName>
        <fullName evidence="6">RNA polymerase sigma factor</fullName>
    </recommendedName>
</protein>
<dbReference type="InterPro" id="IPR013249">
    <property type="entry name" value="RNA_pol_sigma70_r4_t2"/>
</dbReference>
<dbReference type="Pfam" id="PF08281">
    <property type="entry name" value="Sigma70_r4_2"/>
    <property type="match status" value="1"/>
</dbReference>
<keyword evidence="2 6" id="KW-0805">Transcription regulation</keyword>
<dbReference type="InterPro" id="IPR000838">
    <property type="entry name" value="RNA_pol_sigma70_ECF_CS"/>
</dbReference>
<dbReference type="EMBL" id="VOSL01000059">
    <property type="protein sequence ID" value="TXD33809.1"/>
    <property type="molecule type" value="Genomic_DNA"/>
</dbReference>
<keyword evidence="5 6" id="KW-0804">Transcription</keyword>
<dbReference type="InterPro" id="IPR013324">
    <property type="entry name" value="RNA_pol_sigma_r3/r4-like"/>
</dbReference>
<dbReference type="InterPro" id="IPR039425">
    <property type="entry name" value="RNA_pol_sigma-70-like"/>
</dbReference>
<dbReference type="InterPro" id="IPR036388">
    <property type="entry name" value="WH-like_DNA-bd_sf"/>
</dbReference>
<dbReference type="SUPFAM" id="SSF88946">
    <property type="entry name" value="Sigma2 domain of RNA polymerase sigma factors"/>
    <property type="match status" value="1"/>
</dbReference>
<dbReference type="NCBIfam" id="TIGR02937">
    <property type="entry name" value="sigma70-ECF"/>
    <property type="match status" value="1"/>
</dbReference>
<dbReference type="PROSITE" id="PS01063">
    <property type="entry name" value="SIGMA70_ECF"/>
    <property type="match status" value="1"/>
</dbReference>
<dbReference type="Gene3D" id="1.10.10.10">
    <property type="entry name" value="Winged helix-like DNA-binding domain superfamily/Winged helix DNA-binding domain"/>
    <property type="match status" value="1"/>
</dbReference>
<feature type="domain" description="RNA polymerase sigma-70 region 2" evidence="7">
    <location>
        <begin position="25"/>
        <end position="87"/>
    </location>
</feature>
<dbReference type="GO" id="GO:0006352">
    <property type="term" value="P:DNA-templated transcription initiation"/>
    <property type="evidence" value="ECO:0007669"/>
    <property type="project" value="InterPro"/>
</dbReference>
<dbReference type="InterPro" id="IPR014284">
    <property type="entry name" value="RNA_pol_sigma-70_dom"/>
</dbReference>
<evidence type="ECO:0000259" key="7">
    <source>
        <dbReference type="Pfam" id="PF04542"/>
    </source>
</evidence>
<evidence type="ECO:0000256" key="5">
    <source>
        <dbReference type="ARBA" id="ARBA00023163"/>
    </source>
</evidence>
<comment type="similarity">
    <text evidence="1 6">Belongs to the sigma-70 factor family. ECF subfamily.</text>
</comment>
<dbReference type="Pfam" id="PF04542">
    <property type="entry name" value="Sigma70_r2"/>
    <property type="match status" value="1"/>
</dbReference>
<name>A0A5C6X999_9DELT</name>
<evidence type="ECO:0000256" key="2">
    <source>
        <dbReference type="ARBA" id="ARBA00023015"/>
    </source>
</evidence>